<dbReference type="AlphaFoldDB" id="A0A5B8MFS4"/>
<sequence length="108" mass="11953">MEGGANWRRVSSTHSFEDLSLTVSKRSRFVAAVRGLALVALGLSFGILSIRLIVRAGLRQEDQSGSKWAGTFDTGRYYSLLLPLTVPTVIVLVTVHWVHMKLLKHAYA</sequence>
<accession>A0A5B8MFS4</accession>
<feature type="transmembrane region" description="Helical" evidence="1">
    <location>
        <begin position="35"/>
        <end position="57"/>
    </location>
</feature>
<name>A0A5B8MFS4_9CHLO</name>
<gene>
    <name evidence="2" type="ORF">A3770_02p18140</name>
</gene>
<dbReference type="Pfam" id="PF15159">
    <property type="entry name" value="PIG-Y"/>
    <property type="match status" value="1"/>
</dbReference>
<reference evidence="2 3" key="1">
    <citation type="submission" date="2018-07" db="EMBL/GenBank/DDBJ databases">
        <title>The complete nuclear genome of the prasinophyte Chloropicon primus (CCMP1205).</title>
        <authorList>
            <person name="Pombert J.-F."/>
            <person name="Otis C."/>
            <person name="Turmel M."/>
            <person name="Lemieux C."/>
        </authorList>
    </citation>
    <scope>NUCLEOTIDE SEQUENCE [LARGE SCALE GENOMIC DNA]</scope>
    <source>
        <strain evidence="2 3">CCMP1205</strain>
    </source>
</reference>
<dbReference type="Proteomes" id="UP000316726">
    <property type="component" value="Chromosome 2"/>
</dbReference>
<protein>
    <submittedName>
        <fullName evidence="2">Uncharacterized protein</fullName>
    </submittedName>
</protein>
<dbReference type="InterPro" id="IPR029164">
    <property type="entry name" value="PIG-Y"/>
</dbReference>
<keyword evidence="1" id="KW-1133">Transmembrane helix</keyword>
<proteinExistence type="predicted"/>
<evidence type="ECO:0000256" key="1">
    <source>
        <dbReference type="SAM" id="Phobius"/>
    </source>
</evidence>
<evidence type="ECO:0000313" key="2">
    <source>
        <dbReference type="EMBL" id="QDZ19296.1"/>
    </source>
</evidence>
<keyword evidence="1" id="KW-0472">Membrane</keyword>
<feature type="transmembrane region" description="Helical" evidence="1">
    <location>
        <begin position="77"/>
        <end position="98"/>
    </location>
</feature>
<keyword evidence="3" id="KW-1185">Reference proteome</keyword>
<dbReference type="EMBL" id="CP031035">
    <property type="protein sequence ID" value="QDZ19296.1"/>
    <property type="molecule type" value="Genomic_DNA"/>
</dbReference>
<organism evidence="2 3">
    <name type="scientific">Chloropicon primus</name>
    <dbReference type="NCBI Taxonomy" id="1764295"/>
    <lineage>
        <taxon>Eukaryota</taxon>
        <taxon>Viridiplantae</taxon>
        <taxon>Chlorophyta</taxon>
        <taxon>Chloropicophyceae</taxon>
        <taxon>Chloropicales</taxon>
        <taxon>Chloropicaceae</taxon>
        <taxon>Chloropicon</taxon>
    </lineage>
</organism>
<evidence type="ECO:0000313" key="3">
    <source>
        <dbReference type="Proteomes" id="UP000316726"/>
    </source>
</evidence>
<keyword evidence="1" id="KW-0812">Transmembrane</keyword>